<dbReference type="AlphaFoldDB" id="A0A8J1UDQ9"/>
<keyword evidence="2" id="KW-1185">Reference proteome</keyword>
<protein>
    <submittedName>
        <fullName evidence="1">Uncharacterized protein</fullName>
    </submittedName>
</protein>
<dbReference type="Proteomes" id="UP000749559">
    <property type="component" value="Unassembled WGS sequence"/>
</dbReference>
<reference evidence="1" key="1">
    <citation type="submission" date="2022-03" db="EMBL/GenBank/DDBJ databases">
        <authorList>
            <person name="Martin C."/>
        </authorList>
    </citation>
    <scope>NUCLEOTIDE SEQUENCE</scope>
</reference>
<organism evidence="1 2">
    <name type="scientific">Owenia fusiformis</name>
    <name type="common">Polychaete worm</name>
    <dbReference type="NCBI Taxonomy" id="6347"/>
    <lineage>
        <taxon>Eukaryota</taxon>
        <taxon>Metazoa</taxon>
        <taxon>Spiralia</taxon>
        <taxon>Lophotrochozoa</taxon>
        <taxon>Annelida</taxon>
        <taxon>Polychaeta</taxon>
        <taxon>Sedentaria</taxon>
        <taxon>Canalipalpata</taxon>
        <taxon>Sabellida</taxon>
        <taxon>Oweniida</taxon>
        <taxon>Oweniidae</taxon>
        <taxon>Owenia</taxon>
    </lineage>
</organism>
<dbReference type="EMBL" id="CAIIXF020000001">
    <property type="protein sequence ID" value="CAH1773382.1"/>
    <property type="molecule type" value="Genomic_DNA"/>
</dbReference>
<sequence length="122" mass="13781">MNKWTIVGQILMMVVGLGNGKSLGEELYHYKQFMDPVDTCLLACYTCQNLSSDNLMTCANQLCLFNVAVGLSIPPMWVKKCPELHSVSLARKVSEMHNFEQDFEPSLNMIPQNEVPNEINIK</sequence>
<proteinExistence type="predicted"/>
<gene>
    <name evidence="1" type="ORF">OFUS_LOCUS986</name>
</gene>
<accession>A0A8J1UDQ9</accession>
<evidence type="ECO:0000313" key="1">
    <source>
        <dbReference type="EMBL" id="CAH1773382.1"/>
    </source>
</evidence>
<evidence type="ECO:0000313" key="2">
    <source>
        <dbReference type="Proteomes" id="UP000749559"/>
    </source>
</evidence>
<comment type="caution">
    <text evidence="1">The sequence shown here is derived from an EMBL/GenBank/DDBJ whole genome shotgun (WGS) entry which is preliminary data.</text>
</comment>
<name>A0A8J1UDQ9_OWEFU</name>